<evidence type="ECO:0000313" key="2">
    <source>
        <dbReference type="EMBL" id="MBB5159032.1"/>
    </source>
</evidence>
<feature type="transmembrane region" description="Helical" evidence="1">
    <location>
        <begin position="6"/>
        <end position="31"/>
    </location>
</feature>
<evidence type="ECO:0000313" key="3">
    <source>
        <dbReference type="Proteomes" id="UP000584374"/>
    </source>
</evidence>
<protein>
    <submittedName>
        <fullName evidence="2">Uncharacterized protein</fullName>
    </submittedName>
</protein>
<comment type="caution">
    <text evidence="2">The sequence shown here is derived from an EMBL/GenBank/DDBJ whole genome shotgun (WGS) entry which is preliminary data.</text>
</comment>
<dbReference type="AlphaFoldDB" id="A0A840Q917"/>
<keyword evidence="1" id="KW-0812">Transmembrane</keyword>
<evidence type="ECO:0000256" key="1">
    <source>
        <dbReference type="SAM" id="Phobius"/>
    </source>
</evidence>
<gene>
    <name evidence="2" type="ORF">BJ970_006631</name>
</gene>
<accession>A0A840Q917</accession>
<dbReference type="RefSeq" id="WP_184731191.1">
    <property type="nucleotide sequence ID" value="NZ_JACHIW010000002.1"/>
</dbReference>
<keyword evidence="3" id="KW-1185">Reference proteome</keyword>
<keyword evidence="1" id="KW-1133">Transmembrane helix</keyword>
<keyword evidence="1" id="KW-0472">Membrane</keyword>
<name>A0A840Q917_9PSEU</name>
<dbReference type="EMBL" id="JACHIW010000002">
    <property type="protein sequence ID" value="MBB5159032.1"/>
    <property type="molecule type" value="Genomic_DNA"/>
</dbReference>
<proteinExistence type="predicted"/>
<dbReference type="Proteomes" id="UP000584374">
    <property type="component" value="Unassembled WGS sequence"/>
</dbReference>
<organism evidence="2 3">
    <name type="scientific">Saccharopolyspora phatthalungensis</name>
    <dbReference type="NCBI Taxonomy" id="664693"/>
    <lineage>
        <taxon>Bacteria</taxon>
        <taxon>Bacillati</taxon>
        <taxon>Actinomycetota</taxon>
        <taxon>Actinomycetes</taxon>
        <taxon>Pseudonocardiales</taxon>
        <taxon>Pseudonocardiaceae</taxon>
        <taxon>Saccharopolyspora</taxon>
    </lineage>
</organism>
<sequence length="81" mass="8226">MPLTGVVLLVATALLVGALAVGLGAIIVLLARISRSLANASHNLGLIPEQFGPLGPAVLKYTRSLAGLRAEADSTQAIDHS</sequence>
<reference evidence="2 3" key="1">
    <citation type="submission" date="2020-08" db="EMBL/GenBank/DDBJ databases">
        <title>Sequencing the genomes of 1000 actinobacteria strains.</title>
        <authorList>
            <person name="Klenk H.-P."/>
        </authorList>
    </citation>
    <scope>NUCLEOTIDE SEQUENCE [LARGE SCALE GENOMIC DNA]</scope>
    <source>
        <strain evidence="2 3">DSM 45584</strain>
    </source>
</reference>